<accession>A0A0C9XPK7</accession>
<sequence length="105" mass="11792">MPWPAQVIRQFQAVPPNPRENSDFSGAYNKLLHTLFPPESDFTVVPWYPEILTLRSPDDVVSFGIFLGSSPVFLLDVKTPAELTCALSRDWADQQIRELLGDFAG</sequence>
<reference evidence="1 2" key="1">
    <citation type="submission" date="2014-04" db="EMBL/GenBank/DDBJ databases">
        <authorList>
            <consortium name="DOE Joint Genome Institute"/>
            <person name="Kuo A."/>
            <person name="Kohler A."/>
            <person name="Costa M.D."/>
            <person name="Nagy L.G."/>
            <person name="Floudas D."/>
            <person name="Copeland A."/>
            <person name="Barry K.W."/>
            <person name="Cichocki N."/>
            <person name="Veneault-Fourrey C."/>
            <person name="LaButti K."/>
            <person name="Lindquist E.A."/>
            <person name="Lipzen A."/>
            <person name="Lundell T."/>
            <person name="Morin E."/>
            <person name="Murat C."/>
            <person name="Sun H."/>
            <person name="Tunlid A."/>
            <person name="Henrissat B."/>
            <person name="Grigoriev I.V."/>
            <person name="Hibbett D.S."/>
            <person name="Martin F."/>
            <person name="Nordberg H.P."/>
            <person name="Cantor M.N."/>
            <person name="Hua S.X."/>
        </authorList>
    </citation>
    <scope>NUCLEOTIDE SEQUENCE [LARGE SCALE GENOMIC DNA]</scope>
    <source>
        <strain evidence="1 2">441</strain>
    </source>
</reference>
<proteinExistence type="predicted"/>
<dbReference type="OrthoDB" id="5362978at2759"/>
<dbReference type="HOGENOM" id="CLU_177425_0_0_1"/>
<reference evidence="2" key="2">
    <citation type="submission" date="2015-01" db="EMBL/GenBank/DDBJ databases">
        <title>Evolutionary Origins and Diversification of the Mycorrhizal Mutualists.</title>
        <authorList>
            <consortium name="DOE Joint Genome Institute"/>
            <consortium name="Mycorrhizal Genomics Consortium"/>
            <person name="Kohler A."/>
            <person name="Kuo A."/>
            <person name="Nagy L.G."/>
            <person name="Floudas D."/>
            <person name="Copeland A."/>
            <person name="Barry K.W."/>
            <person name="Cichocki N."/>
            <person name="Veneault-Fourrey C."/>
            <person name="LaButti K."/>
            <person name="Lindquist E.A."/>
            <person name="Lipzen A."/>
            <person name="Lundell T."/>
            <person name="Morin E."/>
            <person name="Murat C."/>
            <person name="Riley R."/>
            <person name="Ohm R."/>
            <person name="Sun H."/>
            <person name="Tunlid A."/>
            <person name="Henrissat B."/>
            <person name="Grigoriev I.V."/>
            <person name="Hibbett D.S."/>
            <person name="Martin F."/>
        </authorList>
    </citation>
    <scope>NUCLEOTIDE SEQUENCE [LARGE SCALE GENOMIC DNA]</scope>
    <source>
        <strain evidence="2">441</strain>
    </source>
</reference>
<dbReference type="AlphaFoldDB" id="A0A0C9XPK7"/>
<gene>
    <name evidence="1" type="ORF">PISMIDRAFT_688065</name>
</gene>
<feature type="non-terminal residue" evidence="1">
    <location>
        <position position="105"/>
    </location>
</feature>
<organism evidence="1 2">
    <name type="scientific">Pisolithus microcarpus 441</name>
    <dbReference type="NCBI Taxonomy" id="765257"/>
    <lineage>
        <taxon>Eukaryota</taxon>
        <taxon>Fungi</taxon>
        <taxon>Dikarya</taxon>
        <taxon>Basidiomycota</taxon>
        <taxon>Agaricomycotina</taxon>
        <taxon>Agaricomycetes</taxon>
        <taxon>Agaricomycetidae</taxon>
        <taxon>Boletales</taxon>
        <taxon>Sclerodermatineae</taxon>
        <taxon>Pisolithaceae</taxon>
        <taxon>Pisolithus</taxon>
    </lineage>
</organism>
<dbReference type="STRING" id="765257.A0A0C9XPK7"/>
<name>A0A0C9XPK7_9AGAM</name>
<protein>
    <submittedName>
        <fullName evidence="1">Uncharacterized protein</fullName>
    </submittedName>
</protein>
<keyword evidence="2" id="KW-1185">Reference proteome</keyword>
<dbReference type="EMBL" id="KN833945">
    <property type="protein sequence ID" value="KIK14305.1"/>
    <property type="molecule type" value="Genomic_DNA"/>
</dbReference>
<evidence type="ECO:0000313" key="2">
    <source>
        <dbReference type="Proteomes" id="UP000054018"/>
    </source>
</evidence>
<evidence type="ECO:0000313" key="1">
    <source>
        <dbReference type="EMBL" id="KIK14305.1"/>
    </source>
</evidence>
<dbReference type="Proteomes" id="UP000054018">
    <property type="component" value="Unassembled WGS sequence"/>
</dbReference>